<accession>A0A3M9XSU1</accession>
<gene>
    <name evidence="1" type="ORF">D1O30_10280</name>
</gene>
<protein>
    <submittedName>
        <fullName evidence="1">Uncharacterized protein</fullName>
    </submittedName>
</protein>
<keyword evidence="2" id="KW-1185">Reference proteome</keyword>
<comment type="caution">
    <text evidence="1">The sequence shown here is derived from an EMBL/GenBank/DDBJ whole genome shotgun (WGS) entry which is preliminary data.</text>
</comment>
<evidence type="ECO:0000313" key="1">
    <source>
        <dbReference type="EMBL" id="RNJ49930.1"/>
    </source>
</evidence>
<dbReference type="AlphaFoldDB" id="A0A3M9XSU1"/>
<dbReference type="Proteomes" id="UP000268623">
    <property type="component" value="Unassembled WGS sequence"/>
</dbReference>
<name>A0A3M9XSU1_9HYPH</name>
<dbReference type="EMBL" id="QWDD01000001">
    <property type="protein sequence ID" value="RNJ49930.1"/>
    <property type="molecule type" value="Genomic_DNA"/>
</dbReference>
<evidence type="ECO:0000313" key="2">
    <source>
        <dbReference type="Proteomes" id="UP000268623"/>
    </source>
</evidence>
<reference evidence="1 2" key="1">
    <citation type="submission" date="2018-08" db="EMBL/GenBank/DDBJ databases">
        <title>Genome sequence of Methylocystis hirsuta CSC1, a methanotroph able to accumulate PHAs.</title>
        <authorList>
            <person name="Bordel S."/>
            <person name="Rodriguez E."/>
            <person name="Gancedo J."/>
            <person name="Munoz R."/>
        </authorList>
    </citation>
    <scope>NUCLEOTIDE SEQUENCE [LARGE SCALE GENOMIC DNA]</scope>
    <source>
        <strain evidence="1 2">CSC1</strain>
    </source>
</reference>
<proteinExistence type="predicted"/>
<organism evidence="1 2">
    <name type="scientific">Methylocystis hirsuta</name>
    <dbReference type="NCBI Taxonomy" id="369798"/>
    <lineage>
        <taxon>Bacteria</taxon>
        <taxon>Pseudomonadati</taxon>
        <taxon>Pseudomonadota</taxon>
        <taxon>Alphaproteobacteria</taxon>
        <taxon>Hyphomicrobiales</taxon>
        <taxon>Methylocystaceae</taxon>
        <taxon>Methylocystis</taxon>
    </lineage>
</organism>
<dbReference type="OrthoDB" id="8446260at2"/>
<dbReference type="RefSeq" id="WP_123175890.1">
    <property type="nucleotide sequence ID" value="NZ_QWDD01000001.1"/>
</dbReference>
<sequence length="134" mass="14309">MNANNAKLLTDSRACAFFEDAANKLRTHFEQQVLAALPDFARRALESELNAFSKLSSADPVPPLAEVSLVRAEQCAHDLLSMNYEGAAHSFFRRCVSEASAEIATAAVIAASGQGGNIVIFPMPSSRVAVGRTL</sequence>